<dbReference type="InterPro" id="IPR011659">
    <property type="entry name" value="WD40"/>
</dbReference>
<dbReference type="Proteomes" id="UP000642829">
    <property type="component" value="Unassembled WGS sequence"/>
</dbReference>
<keyword evidence="4" id="KW-1185">Reference proteome</keyword>
<evidence type="ECO:0000313" key="3">
    <source>
        <dbReference type="EMBL" id="GHC07386.1"/>
    </source>
</evidence>
<reference evidence="3" key="1">
    <citation type="journal article" date="2014" name="Int. J. Syst. Evol. Microbiol.">
        <title>Complete genome sequence of Corynebacterium casei LMG S-19264T (=DSM 44701T), isolated from a smear-ripened cheese.</title>
        <authorList>
            <consortium name="US DOE Joint Genome Institute (JGI-PGF)"/>
            <person name="Walter F."/>
            <person name="Albersmeier A."/>
            <person name="Kalinowski J."/>
            <person name="Ruckert C."/>
        </authorList>
    </citation>
    <scope>NUCLEOTIDE SEQUENCE</scope>
    <source>
        <strain evidence="3">KCTC 12870</strain>
    </source>
</reference>
<dbReference type="AlphaFoldDB" id="A0A8J3DJM3"/>
<gene>
    <name evidence="3" type="ORF">GCM10007047_25680</name>
</gene>
<evidence type="ECO:0000256" key="1">
    <source>
        <dbReference type="ARBA" id="ARBA00009820"/>
    </source>
</evidence>
<proteinExistence type="inferred from homology"/>
<dbReference type="PANTHER" id="PTHR36842">
    <property type="entry name" value="PROTEIN TOLB HOMOLOG"/>
    <property type="match status" value="1"/>
</dbReference>
<feature type="signal peptide" evidence="2">
    <location>
        <begin position="1"/>
        <end position="21"/>
    </location>
</feature>
<sequence>MRLFRLLCPLIGLLFAFQFNAYGQSPYTIEKKIDKKVTPIAIQSGDASAQALASFAFNTHGAFSVTTPSKASAVLVLTPLTGNRCQLKIVTGSPAQVLYEGTADGSSPESAILRACDAAVKALTNKPGYFGGQIAFVSNRTGNREVWMGDLFFRWVKPLTTDKSNALRPYLAPDAKTVFYRSYYRTGFPDVFKQDVATGRRVPFASYKGTNAGGAVSPNGQQVALTLSAPGNMELYVADINSSGKPLRLTTNRYVETDPAWSPDGRRLVVTSDQLGYPQLYEIPSRGGPMTRLQTNISKYCAEPSWNPLDESKIVFTANMGGSYELALYQFGQGSAQVLTSFPGDAKEAVWLNDGRHIIYTEKAPGNREKLVIFDSETKKRTPITPDNFGNASQASFAY</sequence>
<dbReference type="InterPro" id="IPR011042">
    <property type="entry name" value="6-blade_b-propeller_TolB-like"/>
</dbReference>
<organism evidence="3 4">
    <name type="scientific">Cerasicoccus arenae</name>
    <dbReference type="NCBI Taxonomy" id="424488"/>
    <lineage>
        <taxon>Bacteria</taxon>
        <taxon>Pseudomonadati</taxon>
        <taxon>Verrucomicrobiota</taxon>
        <taxon>Opitutia</taxon>
        <taxon>Puniceicoccales</taxon>
        <taxon>Cerasicoccaceae</taxon>
        <taxon>Cerasicoccus</taxon>
    </lineage>
</organism>
<accession>A0A8J3DJM3</accession>
<feature type="chain" id="PRO_5035303076" description="Protein TolB" evidence="2">
    <location>
        <begin position="22"/>
        <end position="399"/>
    </location>
</feature>
<comment type="caution">
    <text evidence="3">The sequence shown here is derived from an EMBL/GenBank/DDBJ whole genome shotgun (WGS) entry which is preliminary data.</text>
</comment>
<name>A0A8J3DJM3_9BACT</name>
<reference evidence="3" key="2">
    <citation type="submission" date="2020-09" db="EMBL/GenBank/DDBJ databases">
        <authorList>
            <person name="Sun Q."/>
            <person name="Kim S."/>
        </authorList>
    </citation>
    <scope>NUCLEOTIDE SEQUENCE</scope>
    <source>
        <strain evidence="3">KCTC 12870</strain>
    </source>
</reference>
<dbReference type="RefSeq" id="WP_189515832.1">
    <property type="nucleotide sequence ID" value="NZ_BMXG01000017.1"/>
</dbReference>
<dbReference type="SUPFAM" id="SSF69304">
    <property type="entry name" value="Tricorn protease N-terminal domain"/>
    <property type="match status" value="1"/>
</dbReference>
<dbReference type="Pfam" id="PF07676">
    <property type="entry name" value="PD40"/>
    <property type="match status" value="1"/>
</dbReference>
<keyword evidence="2" id="KW-0732">Signal</keyword>
<protein>
    <recommendedName>
        <fullName evidence="5">Protein TolB</fullName>
    </recommendedName>
</protein>
<dbReference type="Gene3D" id="2.120.10.30">
    <property type="entry name" value="TolB, C-terminal domain"/>
    <property type="match status" value="1"/>
</dbReference>
<dbReference type="EMBL" id="BMXG01000017">
    <property type="protein sequence ID" value="GHC07386.1"/>
    <property type="molecule type" value="Genomic_DNA"/>
</dbReference>
<evidence type="ECO:0000256" key="2">
    <source>
        <dbReference type="SAM" id="SignalP"/>
    </source>
</evidence>
<comment type="similarity">
    <text evidence="1">Belongs to the TolB family.</text>
</comment>
<dbReference type="PANTHER" id="PTHR36842:SF1">
    <property type="entry name" value="PROTEIN TOLB"/>
    <property type="match status" value="1"/>
</dbReference>
<evidence type="ECO:0000313" key="4">
    <source>
        <dbReference type="Proteomes" id="UP000642829"/>
    </source>
</evidence>
<evidence type="ECO:0008006" key="5">
    <source>
        <dbReference type="Google" id="ProtNLM"/>
    </source>
</evidence>